<evidence type="ECO:0000313" key="1">
    <source>
        <dbReference type="EMBL" id="CAJ38027.1"/>
    </source>
</evidence>
<dbReference type="GO" id="GO:0016730">
    <property type="term" value="F:oxidoreductase activity, acting on iron-sulfur proteins as donors"/>
    <property type="evidence" value="ECO:0007669"/>
    <property type="project" value="InterPro"/>
</dbReference>
<name>Q0W0R6_METAR</name>
<dbReference type="InterPro" id="IPR004209">
    <property type="entry name" value="FTR_bsu"/>
</dbReference>
<dbReference type="InterPro" id="IPR036644">
    <property type="entry name" value="FTR_bsu_sf"/>
</dbReference>
<proteinExistence type="predicted"/>
<dbReference type="Proteomes" id="UP000000663">
    <property type="component" value="Chromosome"/>
</dbReference>
<dbReference type="AlphaFoldDB" id="Q0W0R6"/>
<gene>
    <name evidence="1" type="ORF">RRC295</name>
</gene>
<dbReference type="Pfam" id="PF02943">
    <property type="entry name" value="FeThRed_B"/>
    <property type="match status" value="1"/>
</dbReference>
<reference evidence="1 2" key="1">
    <citation type="journal article" date="2006" name="Science">
        <title>Genome of rice cluster I archaea -- the key methane producers in the rice rhizosphere.</title>
        <authorList>
            <person name="Erkel C."/>
            <person name="Kube M."/>
            <person name="Reinhardt R."/>
            <person name="Liesack W."/>
        </authorList>
    </citation>
    <scope>NUCLEOTIDE SEQUENCE [LARGE SCALE GENOMIC DNA]</scope>
    <source>
        <strain evidence="2">DSM 22066 / NBRC 105507 / MRE50</strain>
    </source>
</reference>
<dbReference type="KEGG" id="rci:RRC295"/>
<dbReference type="eggNOG" id="arCOG01099">
    <property type="taxonomic scope" value="Archaea"/>
</dbReference>
<keyword evidence="2" id="KW-1185">Reference proteome</keyword>
<organism evidence="1 2">
    <name type="scientific">Methanocella arvoryzae (strain DSM 22066 / NBRC 105507 / MRE50)</name>
    <dbReference type="NCBI Taxonomy" id="351160"/>
    <lineage>
        <taxon>Archaea</taxon>
        <taxon>Methanobacteriati</taxon>
        <taxon>Methanobacteriota</taxon>
        <taxon>Stenosarchaea group</taxon>
        <taxon>Methanomicrobia</taxon>
        <taxon>Methanocellales</taxon>
        <taxon>Methanocellaceae</taxon>
        <taxon>Methanocella</taxon>
    </lineage>
</organism>
<dbReference type="Gene3D" id="3.90.460.10">
    <property type="entry name" value="Ferredoxin thioredoxin reductase catalytic beta subunit"/>
    <property type="match status" value="1"/>
</dbReference>
<sequence length="115" mass="13715">MDVEARKKALRFQFQPIVDQLGYKFTPDEETVDFCLEQEVRLEQKYGIPYCPCQGLTNDHKENMRIVCPCIPYHKEHFDYMKMCWCGLYVLKEVTDPEPLRQIPYDEFLKKTGRG</sequence>
<accession>Q0W0R6</accession>
<dbReference type="EMBL" id="AM114193">
    <property type="protein sequence ID" value="CAJ38027.1"/>
    <property type="molecule type" value="Genomic_DNA"/>
</dbReference>
<dbReference type="STRING" id="351160.RRC295"/>
<evidence type="ECO:0000313" key="2">
    <source>
        <dbReference type="Proteomes" id="UP000000663"/>
    </source>
</evidence>
<protein>
    <submittedName>
        <fullName evidence="1">Predicted ferredoxin:thioredoxin reductase subunit</fullName>
    </submittedName>
</protein>
<dbReference type="SUPFAM" id="SSF57662">
    <property type="entry name" value="Ferredoxin thioredoxin reductase (FTR), catalytic beta chain"/>
    <property type="match status" value="1"/>
</dbReference>